<keyword evidence="4" id="KW-0378">Hydrolase</keyword>
<feature type="domain" description="PLD phosphodiesterase" evidence="8">
    <location>
        <begin position="137"/>
        <end position="164"/>
    </location>
</feature>
<dbReference type="InterPro" id="IPR051406">
    <property type="entry name" value="PLD_domain"/>
</dbReference>
<evidence type="ECO:0000313" key="10">
    <source>
        <dbReference type="Proteomes" id="UP000661918"/>
    </source>
</evidence>
<proteinExistence type="inferred from homology"/>
<dbReference type="EMBL" id="BMOM01000003">
    <property type="protein sequence ID" value="GGM00217.1"/>
    <property type="molecule type" value="Genomic_DNA"/>
</dbReference>
<organism evidence="9 10">
    <name type="scientific">Deinococcus aerophilus</name>
    <dbReference type="NCBI Taxonomy" id="522488"/>
    <lineage>
        <taxon>Bacteria</taxon>
        <taxon>Thermotogati</taxon>
        <taxon>Deinococcota</taxon>
        <taxon>Deinococci</taxon>
        <taxon>Deinococcales</taxon>
        <taxon>Deinococcaceae</taxon>
        <taxon>Deinococcus</taxon>
    </lineage>
</organism>
<evidence type="ECO:0000256" key="1">
    <source>
        <dbReference type="ARBA" id="ARBA00000798"/>
    </source>
</evidence>
<dbReference type="EC" id="3.1.4.4" evidence="3"/>
<dbReference type="Proteomes" id="UP000661918">
    <property type="component" value="Unassembled WGS sequence"/>
</dbReference>
<evidence type="ECO:0000256" key="2">
    <source>
        <dbReference type="ARBA" id="ARBA00008664"/>
    </source>
</evidence>
<comment type="caution">
    <text evidence="9">The sequence shown here is derived from an EMBL/GenBank/DDBJ whole genome shotgun (WGS) entry which is preliminary data.</text>
</comment>
<dbReference type="PROSITE" id="PS50035">
    <property type="entry name" value="PLD"/>
    <property type="match status" value="2"/>
</dbReference>
<feature type="region of interest" description="Disordered" evidence="7">
    <location>
        <begin position="424"/>
        <end position="459"/>
    </location>
</feature>
<feature type="domain" description="PLD phosphodiesterase" evidence="8">
    <location>
        <begin position="360"/>
        <end position="387"/>
    </location>
</feature>
<evidence type="ECO:0000256" key="3">
    <source>
        <dbReference type="ARBA" id="ARBA00012027"/>
    </source>
</evidence>
<gene>
    <name evidence="9" type="ORF">GCM10010841_06010</name>
</gene>
<evidence type="ECO:0000259" key="8">
    <source>
        <dbReference type="PROSITE" id="PS50035"/>
    </source>
</evidence>
<dbReference type="PANTHER" id="PTHR43856:SF1">
    <property type="entry name" value="MITOCHONDRIAL CARDIOLIPIN HYDROLASE"/>
    <property type="match status" value="1"/>
</dbReference>
<evidence type="ECO:0000256" key="7">
    <source>
        <dbReference type="SAM" id="MobiDB-lite"/>
    </source>
</evidence>
<keyword evidence="6" id="KW-0443">Lipid metabolism</keyword>
<comment type="similarity">
    <text evidence="2">Belongs to the phospholipase D family.</text>
</comment>
<dbReference type="SUPFAM" id="SSF56024">
    <property type="entry name" value="Phospholipase D/nuclease"/>
    <property type="match status" value="2"/>
</dbReference>
<dbReference type="InterPro" id="IPR001736">
    <property type="entry name" value="PLipase_D/transphosphatidylase"/>
</dbReference>
<sequence>MTEGGRPDLSCGNAFAGYLRTPRSPEVRLDAFEAIAAQVANARSEVLLSSMEWNAGPGHPGWTFALAVANLYGRVREDSAAYPHGMAVRVLMGGFPDLTHPDGRSQPLALAGDLWRLGVPLDDPAVGWHLSLLNYRYLPHSHVKMHVIDGRTVAVGGFNFTDWHLPSPQAGGVEPGGHDLQDLGLQLTGPVAQEGVAAFDDLWRHSDQLRCPPGVSAAQLEARCQMGPPDPVTHPPAAQEAVPSSQARAFLLYRRSGVDQADRAHLALLGAARRSIDVMHADFSPSLECWYAYLQPGSCGVDSWPVYLRAVLSALERGVHVRVLTVNYGVGAGPNRSGIALMRREARRRGLDALFEVRYVTRAMHTKALTVDRRMVVVGSMNLHFSSWGPLGLAEAALATGDPAAVSEQQARFEQQWRGASVPVAPERWLQHVPRDLTGKPDPPGSGDGHGPGLPQPLN</sequence>
<evidence type="ECO:0000313" key="9">
    <source>
        <dbReference type="EMBL" id="GGM00217.1"/>
    </source>
</evidence>
<keyword evidence="5" id="KW-0442">Lipid degradation</keyword>
<evidence type="ECO:0000256" key="4">
    <source>
        <dbReference type="ARBA" id="ARBA00022801"/>
    </source>
</evidence>
<evidence type="ECO:0000256" key="5">
    <source>
        <dbReference type="ARBA" id="ARBA00022963"/>
    </source>
</evidence>
<dbReference type="SMART" id="SM00155">
    <property type="entry name" value="PLDc"/>
    <property type="match status" value="2"/>
</dbReference>
<name>A0ABQ2GJZ5_9DEIO</name>
<keyword evidence="10" id="KW-1185">Reference proteome</keyword>
<dbReference type="PANTHER" id="PTHR43856">
    <property type="entry name" value="CARDIOLIPIN HYDROLASE"/>
    <property type="match status" value="1"/>
</dbReference>
<feature type="compositionally biased region" description="Basic and acidic residues" evidence="7">
    <location>
        <begin position="429"/>
        <end position="439"/>
    </location>
</feature>
<accession>A0ABQ2GJZ5</accession>
<dbReference type="Pfam" id="PF13091">
    <property type="entry name" value="PLDc_2"/>
    <property type="match status" value="1"/>
</dbReference>
<comment type="catalytic activity">
    <reaction evidence="1">
        <text>a 1,2-diacyl-sn-glycero-3-phosphocholine + H2O = a 1,2-diacyl-sn-glycero-3-phosphate + choline + H(+)</text>
        <dbReference type="Rhea" id="RHEA:14445"/>
        <dbReference type="ChEBI" id="CHEBI:15354"/>
        <dbReference type="ChEBI" id="CHEBI:15377"/>
        <dbReference type="ChEBI" id="CHEBI:15378"/>
        <dbReference type="ChEBI" id="CHEBI:57643"/>
        <dbReference type="ChEBI" id="CHEBI:58608"/>
        <dbReference type="EC" id="3.1.4.4"/>
    </reaction>
</comment>
<protein>
    <recommendedName>
        <fullName evidence="3">phospholipase D</fullName>
        <ecNumber evidence="3">3.1.4.4</ecNumber>
    </recommendedName>
</protein>
<dbReference type="Gene3D" id="3.30.870.10">
    <property type="entry name" value="Endonuclease Chain A"/>
    <property type="match status" value="2"/>
</dbReference>
<reference evidence="10" key="1">
    <citation type="journal article" date="2019" name="Int. J. Syst. Evol. Microbiol.">
        <title>The Global Catalogue of Microorganisms (GCM) 10K type strain sequencing project: providing services to taxonomists for standard genome sequencing and annotation.</title>
        <authorList>
            <consortium name="The Broad Institute Genomics Platform"/>
            <consortium name="The Broad Institute Genome Sequencing Center for Infectious Disease"/>
            <person name="Wu L."/>
            <person name="Ma J."/>
        </authorList>
    </citation>
    <scope>NUCLEOTIDE SEQUENCE [LARGE SCALE GENOMIC DNA]</scope>
    <source>
        <strain evidence="10">JCM 15443</strain>
    </source>
</reference>
<evidence type="ECO:0000256" key="6">
    <source>
        <dbReference type="ARBA" id="ARBA00023098"/>
    </source>
</evidence>
<dbReference type="InterPro" id="IPR025202">
    <property type="entry name" value="PLD-like_dom"/>
</dbReference>